<protein>
    <submittedName>
        <fullName evidence="3">Uncharacterized protein</fullName>
    </submittedName>
</protein>
<feature type="chain" id="PRO_5035442880" evidence="2">
    <location>
        <begin position="19"/>
        <end position="97"/>
    </location>
</feature>
<organism evidence="3 4">
    <name type="scientific">Zosterops borbonicus</name>
    <dbReference type="NCBI Taxonomy" id="364589"/>
    <lineage>
        <taxon>Eukaryota</taxon>
        <taxon>Metazoa</taxon>
        <taxon>Chordata</taxon>
        <taxon>Craniata</taxon>
        <taxon>Vertebrata</taxon>
        <taxon>Euteleostomi</taxon>
        <taxon>Archelosauria</taxon>
        <taxon>Archosauria</taxon>
        <taxon>Dinosauria</taxon>
        <taxon>Saurischia</taxon>
        <taxon>Theropoda</taxon>
        <taxon>Coelurosauria</taxon>
        <taxon>Aves</taxon>
        <taxon>Neognathae</taxon>
        <taxon>Neoaves</taxon>
        <taxon>Telluraves</taxon>
        <taxon>Australaves</taxon>
        <taxon>Passeriformes</taxon>
        <taxon>Sylvioidea</taxon>
        <taxon>Zosteropidae</taxon>
        <taxon>Zosterops</taxon>
    </lineage>
</organism>
<dbReference type="EMBL" id="SWJQ01000216">
    <property type="protein sequence ID" value="TRZ18623.1"/>
    <property type="molecule type" value="Genomic_DNA"/>
</dbReference>
<gene>
    <name evidence="3" type="ORF">HGM15179_008474</name>
</gene>
<feature type="region of interest" description="Disordered" evidence="1">
    <location>
        <begin position="45"/>
        <end position="67"/>
    </location>
</feature>
<evidence type="ECO:0000256" key="1">
    <source>
        <dbReference type="SAM" id="MobiDB-lite"/>
    </source>
</evidence>
<evidence type="ECO:0000313" key="4">
    <source>
        <dbReference type="Proteomes" id="UP000796761"/>
    </source>
</evidence>
<keyword evidence="2" id="KW-0732">Signal</keyword>
<reference evidence="3" key="1">
    <citation type="submission" date="2019-04" db="EMBL/GenBank/DDBJ databases">
        <title>Genome assembly of Zosterops borbonicus 15179.</title>
        <authorList>
            <person name="Leroy T."/>
            <person name="Anselmetti Y."/>
            <person name="Tilak M.-K."/>
            <person name="Nabholz B."/>
        </authorList>
    </citation>
    <scope>NUCLEOTIDE SEQUENCE</scope>
    <source>
        <strain evidence="3">HGM_15179</strain>
        <tissue evidence="3">Muscle</tissue>
    </source>
</reference>
<comment type="caution">
    <text evidence="3">The sequence shown here is derived from an EMBL/GenBank/DDBJ whole genome shotgun (WGS) entry which is preliminary data.</text>
</comment>
<name>A0A8K1GIF2_9PASS</name>
<accession>A0A8K1GIF2</accession>
<dbReference type="Proteomes" id="UP000796761">
    <property type="component" value="Unassembled WGS sequence"/>
</dbReference>
<dbReference type="OrthoDB" id="10530334at2759"/>
<dbReference type="AlphaFoldDB" id="A0A8K1GIF2"/>
<evidence type="ECO:0000313" key="3">
    <source>
        <dbReference type="EMBL" id="TRZ18623.1"/>
    </source>
</evidence>
<sequence length="97" mass="10586">MSPRHRLQLLLFLRTLHGSTFGMGDWASRLPQAGEALPGRTQSMAVPGPGVGLSNPGGSLPVGEDESRKPYKYDCLAKDSENMKPIIKIEMEACFEL</sequence>
<proteinExistence type="predicted"/>
<feature type="signal peptide" evidence="2">
    <location>
        <begin position="1"/>
        <end position="18"/>
    </location>
</feature>
<evidence type="ECO:0000256" key="2">
    <source>
        <dbReference type="SAM" id="SignalP"/>
    </source>
</evidence>
<keyword evidence="4" id="KW-1185">Reference proteome</keyword>